<dbReference type="Gene3D" id="3.30.710.10">
    <property type="entry name" value="Potassium Channel Kv1.1, Chain A"/>
    <property type="match status" value="1"/>
</dbReference>
<dbReference type="InterPro" id="IPR000210">
    <property type="entry name" value="BTB/POZ_dom"/>
</dbReference>
<name>A0ABR3WZN3_9PEZI</name>
<dbReference type="EMBL" id="JAWRVE010000042">
    <property type="protein sequence ID" value="KAL1869163.1"/>
    <property type="molecule type" value="Genomic_DNA"/>
</dbReference>
<organism evidence="3 4">
    <name type="scientific">Diaporthe australafricana</name>
    <dbReference type="NCBI Taxonomy" id="127596"/>
    <lineage>
        <taxon>Eukaryota</taxon>
        <taxon>Fungi</taxon>
        <taxon>Dikarya</taxon>
        <taxon>Ascomycota</taxon>
        <taxon>Pezizomycotina</taxon>
        <taxon>Sordariomycetes</taxon>
        <taxon>Sordariomycetidae</taxon>
        <taxon>Diaporthales</taxon>
        <taxon>Diaporthaceae</taxon>
        <taxon>Diaporthe</taxon>
    </lineage>
</organism>
<gene>
    <name evidence="3" type="ORF">Daus18300_005700</name>
</gene>
<evidence type="ECO:0000313" key="4">
    <source>
        <dbReference type="Proteomes" id="UP001583177"/>
    </source>
</evidence>
<keyword evidence="4" id="KW-1185">Reference proteome</keyword>
<dbReference type="InterPro" id="IPR011333">
    <property type="entry name" value="SKP1/BTB/POZ_sf"/>
</dbReference>
<proteinExistence type="predicted"/>
<reference evidence="3 4" key="1">
    <citation type="journal article" date="2024" name="IMA Fungus">
        <title>IMA Genome - F19 : A genome assembly and annotation guide to empower mycologists, including annotated draft genome sequences of Ceratocystis pirilliformis, Diaporthe australafricana, Fusarium ophioides, Paecilomyces lecythidis, and Sporothrix stenoceras.</title>
        <authorList>
            <person name="Aylward J."/>
            <person name="Wilson A.M."/>
            <person name="Visagie C.M."/>
            <person name="Spraker J."/>
            <person name="Barnes I."/>
            <person name="Buitendag C."/>
            <person name="Ceriani C."/>
            <person name="Del Mar Angel L."/>
            <person name="du Plessis D."/>
            <person name="Fuchs T."/>
            <person name="Gasser K."/>
            <person name="Kramer D."/>
            <person name="Li W."/>
            <person name="Munsamy K."/>
            <person name="Piso A."/>
            <person name="Price J.L."/>
            <person name="Sonnekus B."/>
            <person name="Thomas C."/>
            <person name="van der Nest A."/>
            <person name="van Dijk A."/>
            <person name="van Heerden A."/>
            <person name="van Vuuren N."/>
            <person name="Yilmaz N."/>
            <person name="Duong T.A."/>
            <person name="van der Merwe N.A."/>
            <person name="Wingfield M.J."/>
            <person name="Wingfield B.D."/>
        </authorList>
    </citation>
    <scope>NUCLEOTIDE SEQUENCE [LARGE SCALE GENOMIC DNA]</scope>
    <source>
        <strain evidence="3 4">CMW 18300</strain>
    </source>
</reference>
<dbReference type="CDD" id="cd18186">
    <property type="entry name" value="BTB_POZ_ZBTB_KLHL-like"/>
    <property type="match status" value="1"/>
</dbReference>
<evidence type="ECO:0000256" key="1">
    <source>
        <dbReference type="SAM" id="MobiDB-lite"/>
    </source>
</evidence>
<sequence length="350" mass="39054">MSSDRAKREYRYRRFGLGYDLLSVGLLSSALKSGAENTSPERHMDQHMVQPIAFPSAGLELLWTGQYADAKIRANGKTYNVHKVVLCSRSPWFRAALEGGFAEGQSSIIDISAPDNIERLLEFIYTGAVDLRDDAHISNLMVAANELFVLGDFYRVEEMQAYATKILGQHLGGYLNAICSMDPSADLPPQFGPRDTHRGNFHSNITLLHETRFNSLKRLGFVDRLCAAIRDAYDTPSGVHNIYVDFVYAARIHTFKSEEIRALKDELPRFGADVLSALMTGPRSSAFQGNTAFEQWKDGLSNPAELLECSGRPGADSPPPREARPHPHPHIRLHSHPHIRPHRMPPPGDN</sequence>
<dbReference type="Proteomes" id="UP001583177">
    <property type="component" value="Unassembled WGS sequence"/>
</dbReference>
<feature type="region of interest" description="Disordered" evidence="1">
    <location>
        <begin position="307"/>
        <end position="350"/>
    </location>
</feature>
<feature type="domain" description="BTB" evidence="2">
    <location>
        <begin position="68"/>
        <end position="133"/>
    </location>
</feature>
<dbReference type="SMART" id="SM00225">
    <property type="entry name" value="BTB"/>
    <property type="match status" value="1"/>
</dbReference>
<dbReference type="Pfam" id="PF00651">
    <property type="entry name" value="BTB"/>
    <property type="match status" value="1"/>
</dbReference>
<accession>A0ABR3WZN3</accession>
<dbReference type="PANTHER" id="PTHR24413">
    <property type="entry name" value="SPECKLE-TYPE POZ PROTEIN"/>
    <property type="match status" value="1"/>
</dbReference>
<feature type="compositionally biased region" description="Basic residues" evidence="1">
    <location>
        <begin position="326"/>
        <end position="343"/>
    </location>
</feature>
<dbReference type="SUPFAM" id="SSF54695">
    <property type="entry name" value="POZ domain"/>
    <property type="match status" value="1"/>
</dbReference>
<dbReference type="PROSITE" id="PS50097">
    <property type="entry name" value="BTB"/>
    <property type="match status" value="1"/>
</dbReference>
<comment type="caution">
    <text evidence="3">The sequence shown here is derived from an EMBL/GenBank/DDBJ whole genome shotgun (WGS) entry which is preliminary data.</text>
</comment>
<evidence type="ECO:0000313" key="3">
    <source>
        <dbReference type="EMBL" id="KAL1869163.1"/>
    </source>
</evidence>
<protein>
    <recommendedName>
        <fullName evidence="2">BTB domain-containing protein</fullName>
    </recommendedName>
</protein>
<evidence type="ECO:0000259" key="2">
    <source>
        <dbReference type="PROSITE" id="PS50097"/>
    </source>
</evidence>